<dbReference type="RefSeq" id="WP_092649738.1">
    <property type="nucleotide sequence ID" value="NZ_FOHA01000002.1"/>
</dbReference>
<dbReference type="PROSITE" id="PS51191">
    <property type="entry name" value="FEMABX"/>
    <property type="match status" value="1"/>
</dbReference>
<evidence type="ECO:0000256" key="6">
    <source>
        <dbReference type="ARBA" id="ARBA00023315"/>
    </source>
</evidence>
<evidence type="ECO:0000256" key="2">
    <source>
        <dbReference type="ARBA" id="ARBA00022490"/>
    </source>
</evidence>
<reference evidence="9 10" key="1">
    <citation type="submission" date="2016-10" db="EMBL/GenBank/DDBJ databases">
        <authorList>
            <person name="de Groot N.N."/>
        </authorList>
    </citation>
    <scope>NUCLEOTIDE SEQUENCE [LARGE SCALE GENOMIC DNA]</scope>
    <source>
        <strain evidence="9 10">DSM 13760</strain>
    </source>
</reference>
<sequence length="416" mass="48464">MEFLELTPEEYDLFAKNHPQANFLQSLPQYEMKKKAGYECYIVGAKENNEVIAASFLVGTSVLKIFRYFYAQRGILMDYENQELVTFFMKELKQFLKAKKALYLKFDPYVRYQEHDKNGDIVVDGFENKQVVTNLTQAGCLHGGFTTGFNDLSQVRWMMVLDLKEKTPDDLMQGMDQLRKRMIKKIDKGYVKVRELPLEELELFANIVNQTSERKGFYNRELAYYTSLYEGFGSDRVKVPLAYLDLPMYLKSLEEIKEKEAQKIAKLTTQLEKKPNEKIEKNIKAAEELVALNQERIEEAKTLQASYGDQLTLSTAFFIQYGDEVLYLAGGSYAEYNKFNGPYAIQWYMMNYGIEHQYARYNFYGTSGNFNQDASDYGVFTFKRGFNAVAEELVGDFYLPIRPTLFNLYNKKKHLV</sequence>
<dbReference type="SUPFAM" id="SSF55729">
    <property type="entry name" value="Acyl-CoA N-acyltransferases (Nat)"/>
    <property type="match status" value="2"/>
</dbReference>
<dbReference type="GO" id="GO:0071555">
    <property type="term" value="P:cell wall organization"/>
    <property type="evidence" value="ECO:0007669"/>
    <property type="project" value="UniProtKB-KW"/>
</dbReference>
<evidence type="ECO:0000256" key="7">
    <source>
        <dbReference type="ARBA" id="ARBA00023316"/>
    </source>
</evidence>
<evidence type="ECO:0000313" key="10">
    <source>
        <dbReference type="Proteomes" id="UP000198948"/>
    </source>
</evidence>
<keyword evidence="8" id="KW-0175">Coiled coil</keyword>
<keyword evidence="2" id="KW-0963">Cytoplasm</keyword>
<name>A0A1H9QDV6_9LACT</name>
<dbReference type="EMBL" id="FOHA01000002">
    <property type="protein sequence ID" value="SER58608.1"/>
    <property type="molecule type" value="Genomic_DNA"/>
</dbReference>
<comment type="similarity">
    <text evidence="1">Belongs to the FemABX family.</text>
</comment>
<dbReference type="PANTHER" id="PTHR36174:SF2">
    <property type="entry name" value="AMINOACYLTRANSFERASE FEMA"/>
    <property type="match status" value="1"/>
</dbReference>
<accession>A0A1H9QDV6</accession>
<dbReference type="Gene3D" id="3.40.630.30">
    <property type="match status" value="2"/>
</dbReference>
<evidence type="ECO:0000256" key="3">
    <source>
        <dbReference type="ARBA" id="ARBA00022679"/>
    </source>
</evidence>
<dbReference type="GO" id="GO:0009252">
    <property type="term" value="P:peptidoglycan biosynthetic process"/>
    <property type="evidence" value="ECO:0007669"/>
    <property type="project" value="UniProtKB-KW"/>
</dbReference>
<dbReference type="InterPro" id="IPR050644">
    <property type="entry name" value="PG_Glycine_Bridge_Synth"/>
</dbReference>
<keyword evidence="7" id="KW-0961">Cell wall biogenesis/degradation</keyword>
<gene>
    <name evidence="9" type="ORF">SAMN04488559_10219</name>
</gene>
<dbReference type="Gene3D" id="1.20.58.90">
    <property type="match status" value="1"/>
</dbReference>
<dbReference type="Proteomes" id="UP000198948">
    <property type="component" value="Unassembled WGS sequence"/>
</dbReference>
<organism evidence="9 10">
    <name type="scientific">Isobaculum melis</name>
    <dbReference type="NCBI Taxonomy" id="142588"/>
    <lineage>
        <taxon>Bacteria</taxon>
        <taxon>Bacillati</taxon>
        <taxon>Bacillota</taxon>
        <taxon>Bacilli</taxon>
        <taxon>Lactobacillales</taxon>
        <taxon>Carnobacteriaceae</taxon>
        <taxon>Isobaculum</taxon>
    </lineage>
</organism>
<keyword evidence="6" id="KW-0012">Acyltransferase</keyword>
<keyword evidence="5" id="KW-0573">Peptidoglycan synthesis</keyword>
<dbReference type="GO" id="GO:0008360">
    <property type="term" value="P:regulation of cell shape"/>
    <property type="evidence" value="ECO:0007669"/>
    <property type="project" value="UniProtKB-KW"/>
</dbReference>
<dbReference type="InterPro" id="IPR016181">
    <property type="entry name" value="Acyl_CoA_acyltransferase"/>
</dbReference>
<evidence type="ECO:0000256" key="5">
    <source>
        <dbReference type="ARBA" id="ARBA00022984"/>
    </source>
</evidence>
<dbReference type="OrthoDB" id="2173585at2"/>
<proteinExistence type="inferred from homology"/>
<dbReference type="GO" id="GO:0016755">
    <property type="term" value="F:aminoacyltransferase activity"/>
    <property type="evidence" value="ECO:0007669"/>
    <property type="project" value="InterPro"/>
</dbReference>
<keyword evidence="4" id="KW-0133">Cell shape</keyword>
<dbReference type="InterPro" id="IPR003447">
    <property type="entry name" value="FEMABX"/>
</dbReference>
<evidence type="ECO:0000256" key="1">
    <source>
        <dbReference type="ARBA" id="ARBA00009943"/>
    </source>
</evidence>
<evidence type="ECO:0000256" key="8">
    <source>
        <dbReference type="SAM" id="Coils"/>
    </source>
</evidence>
<protein>
    <submittedName>
        <fullName evidence="9">Peptidoglycan pentaglycine glycine transferase (The second and third glycine)</fullName>
    </submittedName>
</protein>
<dbReference type="AlphaFoldDB" id="A0A1H9QDV6"/>
<evidence type="ECO:0000313" key="9">
    <source>
        <dbReference type="EMBL" id="SER58608.1"/>
    </source>
</evidence>
<dbReference type="STRING" id="142588.SAMN04488559_10219"/>
<dbReference type="PANTHER" id="PTHR36174">
    <property type="entry name" value="LIPID II:GLYCINE GLYCYLTRANSFERASE"/>
    <property type="match status" value="1"/>
</dbReference>
<dbReference type="Pfam" id="PF02388">
    <property type="entry name" value="FemAB"/>
    <property type="match status" value="1"/>
</dbReference>
<evidence type="ECO:0000256" key="4">
    <source>
        <dbReference type="ARBA" id="ARBA00022960"/>
    </source>
</evidence>
<keyword evidence="3 9" id="KW-0808">Transferase</keyword>
<feature type="coiled-coil region" evidence="8">
    <location>
        <begin position="250"/>
        <end position="303"/>
    </location>
</feature>
<keyword evidence="10" id="KW-1185">Reference proteome</keyword>